<accession>A0A2N5VJN6</accession>
<reference evidence="1 2" key="1">
    <citation type="submission" date="2017-11" db="EMBL/GenBank/DDBJ databases">
        <title>De novo assembly and phasing of dikaryotic genomes from two isolates of Puccinia coronata f. sp. avenae, the causal agent of oat crown rust.</title>
        <authorList>
            <person name="Miller M.E."/>
            <person name="Zhang Y."/>
            <person name="Omidvar V."/>
            <person name="Sperschneider J."/>
            <person name="Schwessinger B."/>
            <person name="Raley C."/>
            <person name="Palmer J.M."/>
            <person name="Garnica D."/>
            <person name="Upadhyaya N."/>
            <person name="Rathjen J."/>
            <person name="Taylor J.M."/>
            <person name="Park R.F."/>
            <person name="Dodds P.N."/>
            <person name="Hirsch C.D."/>
            <person name="Kianian S.F."/>
            <person name="Figueroa M."/>
        </authorList>
    </citation>
    <scope>NUCLEOTIDE SEQUENCE [LARGE SCALE GENOMIC DNA]</scope>
    <source>
        <strain evidence="1">12SD80</strain>
    </source>
</reference>
<evidence type="ECO:0000313" key="2">
    <source>
        <dbReference type="Proteomes" id="UP000235392"/>
    </source>
</evidence>
<proteinExistence type="predicted"/>
<dbReference type="EMBL" id="PGCI01000012">
    <property type="protein sequence ID" value="PLW50199.1"/>
    <property type="molecule type" value="Genomic_DNA"/>
</dbReference>
<feature type="non-terminal residue" evidence="1">
    <location>
        <position position="354"/>
    </location>
</feature>
<comment type="caution">
    <text evidence="1">The sequence shown here is derived from an EMBL/GenBank/DDBJ whole genome shotgun (WGS) entry which is preliminary data.</text>
</comment>
<dbReference type="Proteomes" id="UP000235392">
    <property type="component" value="Unassembled WGS sequence"/>
</dbReference>
<gene>
    <name evidence="1" type="ORF">PCASD_01906</name>
</gene>
<dbReference type="AlphaFoldDB" id="A0A2N5VJN6"/>
<organism evidence="1 2">
    <name type="scientific">Puccinia coronata f. sp. avenae</name>
    <dbReference type="NCBI Taxonomy" id="200324"/>
    <lineage>
        <taxon>Eukaryota</taxon>
        <taxon>Fungi</taxon>
        <taxon>Dikarya</taxon>
        <taxon>Basidiomycota</taxon>
        <taxon>Pucciniomycotina</taxon>
        <taxon>Pucciniomycetes</taxon>
        <taxon>Pucciniales</taxon>
        <taxon>Pucciniaceae</taxon>
        <taxon>Puccinia</taxon>
    </lineage>
</organism>
<evidence type="ECO:0000313" key="1">
    <source>
        <dbReference type="EMBL" id="PLW50199.1"/>
    </source>
</evidence>
<sequence>MELPFFVGTTVAAGFTLHLQRLAHCTAGINRSNTAVRAVLEQPCSTGGRTGTVRPKHLPAGRTGLSDQFLGPVAQDQPGPVGQICPTSWLLLRSDSARPTTGRTRLFEHCSNCRVRPVNAGSAGARKGSIAHHRRINNQADPGQRNQISARRYNLARRELSARRYRPARRVLSAIALGKQVQTCSPSALEQQVQTCLPSALEQQVQTCSLSALDQQVQTCSPSALDQQVQTCSPTALGKQVQTCSPSALDQQVQTCCDLSACSPTALGKQVQACSPSALGKQVQACSPSALGKQVQACSPSALGKQVQACSPSALGKQVQACSPSALGKQVQSLLAECSRQARYKPARRVLSEA</sequence>
<name>A0A2N5VJN6_9BASI</name>
<protein>
    <submittedName>
        <fullName evidence="1">Uncharacterized protein</fullName>
    </submittedName>
</protein>